<protein>
    <submittedName>
        <fullName evidence="2">Uncharacterized protein</fullName>
    </submittedName>
</protein>
<evidence type="ECO:0000313" key="3">
    <source>
        <dbReference type="EMBL" id="CAL1159395.1"/>
    </source>
</evidence>
<proteinExistence type="predicted"/>
<keyword evidence="4" id="KW-1185">Reference proteome</keyword>
<evidence type="ECO:0000313" key="4">
    <source>
        <dbReference type="Proteomes" id="UP001152797"/>
    </source>
</evidence>
<dbReference type="OrthoDB" id="449382at2759"/>
<dbReference type="Proteomes" id="UP001152797">
    <property type="component" value="Unassembled WGS sequence"/>
</dbReference>
<gene>
    <name evidence="2" type="ORF">C1SCF055_LOCUS31700</name>
</gene>
<dbReference type="EMBL" id="CAMXCT020003746">
    <property type="protein sequence ID" value="CAL1159395.1"/>
    <property type="molecule type" value="Genomic_DNA"/>
</dbReference>
<dbReference type="EMBL" id="CAMXCT030003746">
    <property type="protein sequence ID" value="CAL4793332.1"/>
    <property type="molecule type" value="Genomic_DNA"/>
</dbReference>
<reference evidence="2" key="1">
    <citation type="submission" date="2022-10" db="EMBL/GenBank/DDBJ databases">
        <authorList>
            <person name="Chen Y."/>
            <person name="Dougan E. K."/>
            <person name="Chan C."/>
            <person name="Rhodes N."/>
            <person name="Thang M."/>
        </authorList>
    </citation>
    <scope>NUCLEOTIDE SEQUENCE</scope>
</reference>
<feature type="region of interest" description="Disordered" evidence="1">
    <location>
        <begin position="130"/>
        <end position="149"/>
    </location>
</feature>
<feature type="compositionally biased region" description="Low complexity" evidence="1">
    <location>
        <begin position="11"/>
        <end position="22"/>
    </location>
</feature>
<comment type="caution">
    <text evidence="2">The sequence shown here is derived from an EMBL/GenBank/DDBJ whole genome shotgun (WGS) entry which is preliminary data.</text>
</comment>
<sequence length="149" mass="16977">MLQGSVKVFASGQGRSSTSGTGPEKPQRPETFRLQMQFFDGRVRQHLHALLGNGGRQRLKAALTMVHTCTLHETRQDVKNWPAYLLTLLKGFDSDISHQEKQLSGARGGRTRRRKCFVRRWRRCRRMEELKGGVSPQEDRQDASKALTS</sequence>
<dbReference type="AlphaFoldDB" id="A0A9P1D950"/>
<name>A0A9P1D950_9DINO</name>
<dbReference type="EMBL" id="CAMXCT010003746">
    <property type="protein sequence ID" value="CAI4006020.1"/>
    <property type="molecule type" value="Genomic_DNA"/>
</dbReference>
<evidence type="ECO:0000256" key="1">
    <source>
        <dbReference type="SAM" id="MobiDB-lite"/>
    </source>
</evidence>
<reference evidence="3" key="2">
    <citation type="submission" date="2024-04" db="EMBL/GenBank/DDBJ databases">
        <authorList>
            <person name="Chen Y."/>
            <person name="Shah S."/>
            <person name="Dougan E. K."/>
            <person name="Thang M."/>
            <person name="Chan C."/>
        </authorList>
    </citation>
    <scope>NUCLEOTIDE SEQUENCE [LARGE SCALE GENOMIC DNA]</scope>
</reference>
<feature type="compositionally biased region" description="Basic and acidic residues" evidence="1">
    <location>
        <begin position="130"/>
        <end position="143"/>
    </location>
</feature>
<organism evidence="2">
    <name type="scientific">Cladocopium goreaui</name>
    <dbReference type="NCBI Taxonomy" id="2562237"/>
    <lineage>
        <taxon>Eukaryota</taxon>
        <taxon>Sar</taxon>
        <taxon>Alveolata</taxon>
        <taxon>Dinophyceae</taxon>
        <taxon>Suessiales</taxon>
        <taxon>Symbiodiniaceae</taxon>
        <taxon>Cladocopium</taxon>
    </lineage>
</organism>
<feature type="region of interest" description="Disordered" evidence="1">
    <location>
        <begin position="1"/>
        <end position="29"/>
    </location>
</feature>
<evidence type="ECO:0000313" key="2">
    <source>
        <dbReference type="EMBL" id="CAI4006020.1"/>
    </source>
</evidence>
<accession>A0A9P1D950</accession>